<organism evidence="1">
    <name type="scientific">marine sediment metagenome</name>
    <dbReference type="NCBI Taxonomy" id="412755"/>
    <lineage>
        <taxon>unclassified sequences</taxon>
        <taxon>metagenomes</taxon>
        <taxon>ecological metagenomes</taxon>
    </lineage>
</organism>
<evidence type="ECO:0000313" key="1">
    <source>
        <dbReference type="EMBL" id="GAH96092.1"/>
    </source>
</evidence>
<evidence type="ECO:0008006" key="2">
    <source>
        <dbReference type="Google" id="ProtNLM"/>
    </source>
</evidence>
<sequence length="101" mass="11001">EIAASIGVGIGDVVTVITSSSRLSPIGPIPKRKRFIVTGIFNTGLYEFDSSTVLVWLESAQKFFGLGEEISYIQVRIDNIFDAPKIGNKITEIIPPLLFSS</sequence>
<protein>
    <recommendedName>
        <fullName evidence="2">MacB-like periplasmic core domain-containing protein</fullName>
    </recommendedName>
</protein>
<feature type="non-terminal residue" evidence="1">
    <location>
        <position position="1"/>
    </location>
</feature>
<dbReference type="PANTHER" id="PTHR30489">
    <property type="entry name" value="LIPOPROTEIN-RELEASING SYSTEM TRANSMEMBRANE PROTEIN LOLE"/>
    <property type="match status" value="1"/>
</dbReference>
<dbReference type="GO" id="GO:0098797">
    <property type="term" value="C:plasma membrane protein complex"/>
    <property type="evidence" value="ECO:0007669"/>
    <property type="project" value="TreeGrafter"/>
</dbReference>
<gene>
    <name evidence="1" type="ORF">S03H2_69273</name>
</gene>
<dbReference type="AlphaFoldDB" id="X1JPW5"/>
<proteinExistence type="predicted"/>
<comment type="caution">
    <text evidence="1">The sequence shown here is derived from an EMBL/GenBank/DDBJ whole genome shotgun (WGS) entry which is preliminary data.</text>
</comment>
<accession>X1JPW5</accession>
<dbReference type="EMBL" id="BARU01045734">
    <property type="protein sequence ID" value="GAH96092.1"/>
    <property type="molecule type" value="Genomic_DNA"/>
</dbReference>
<dbReference type="PANTHER" id="PTHR30489:SF0">
    <property type="entry name" value="LIPOPROTEIN-RELEASING SYSTEM TRANSMEMBRANE PROTEIN LOLE"/>
    <property type="match status" value="1"/>
</dbReference>
<dbReference type="InterPro" id="IPR051447">
    <property type="entry name" value="Lipoprotein-release_system"/>
</dbReference>
<name>X1JPW5_9ZZZZ</name>
<reference evidence="1" key="1">
    <citation type="journal article" date="2014" name="Front. Microbiol.">
        <title>High frequency of phylogenetically diverse reductive dehalogenase-homologous genes in deep subseafloor sedimentary metagenomes.</title>
        <authorList>
            <person name="Kawai M."/>
            <person name="Futagami T."/>
            <person name="Toyoda A."/>
            <person name="Takaki Y."/>
            <person name="Nishi S."/>
            <person name="Hori S."/>
            <person name="Arai W."/>
            <person name="Tsubouchi T."/>
            <person name="Morono Y."/>
            <person name="Uchiyama I."/>
            <person name="Ito T."/>
            <person name="Fujiyama A."/>
            <person name="Inagaki F."/>
            <person name="Takami H."/>
        </authorList>
    </citation>
    <scope>NUCLEOTIDE SEQUENCE</scope>
    <source>
        <strain evidence="1">Expedition CK06-06</strain>
    </source>
</reference>
<dbReference type="GO" id="GO:0044874">
    <property type="term" value="P:lipoprotein localization to outer membrane"/>
    <property type="evidence" value="ECO:0007669"/>
    <property type="project" value="TreeGrafter"/>
</dbReference>